<gene>
    <name evidence="7" type="ORF">OMP39_11330</name>
</gene>
<evidence type="ECO:0000256" key="3">
    <source>
        <dbReference type="ARBA" id="ARBA00022989"/>
    </source>
</evidence>
<accession>A0ABY6MQL0</accession>
<keyword evidence="2 5" id="KW-0812">Transmembrane</keyword>
<feature type="transmembrane region" description="Helical" evidence="5">
    <location>
        <begin position="103"/>
        <end position="126"/>
    </location>
</feature>
<feature type="domain" description="DUF1232" evidence="6">
    <location>
        <begin position="36"/>
        <end position="72"/>
    </location>
</feature>
<evidence type="ECO:0000256" key="4">
    <source>
        <dbReference type="ARBA" id="ARBA00023136"/>
    </source>
</evidence>
<reference evidence="7" key="1">
    <citation type="submission" date="2022-10" db="EMBL/GenBank/DDBJ databases">
        <title>Complete genome sequence of Schlegelella aquatica LMG 23380.</title>
        <authorList>
            <person name="Musilova J."/>
            <person name="Kourilova X."/>
            <person name="Bezdicek M."/>
            <person name="Hermankova K."/>
            <person name="Obruca S."/>
            <person name="Sedlar K."/>
        </authorList>
    </citation>
    <scope>NUCLEOTIDE SEQUENCE</scope>
    <source>
        <strain evidence="7">LMG 23380</strain>
    </source>
</reference>
<organism evidence="7 8">
    <name type="scientific">Caldimonas aquatica</name>
    <dbReference type="NCBI Taxonomy" id="376175"/>
    <lineage>
        <taxon>Bacteria</taxon>
        <taxon>Pseudomonadati</taxon>
        <taxon>Pseudomonadota</taxon>
        <taxon>Betaproteobacteria</taxon>
        <taxon>Burkholderiales</taxon>
        <taxon>Sphaerotilaceae</taxon>
        <taxon>Caldimonas</taxon>
    </lineage>
</organism>
<sequence length="131" mass="14688">MTRLRKILRVANTTRLATYLIALWKLFKHPQTPRLAKWTAVAVLAYAVSPIDLVPDFIPVLGQLDDLVLIPLGIALVVRLTPPPLWQARLAEAERSRDQLPRLLWGAVFIVLLWAVLLAVAIWAIARAWGA</sequence>
<protein>
    <submittedName>
        <fullName evidence="7">YkvA family protein</fullName>
    </submittedName>
</protein>
<keyword evidence="4 5" id="KW-0472">Membrane</keyword>
<dbReference type="EMBL" id="CP110257">
    <property type="protein sequence ID" value="UZD54262.1"/>
    <property type="molecule type" value="Genomic_DNA"/>
</dbReference>
<keyword evidence="3 5" id="KW-1133">Transmembrane helix</keyword>
<dbReference type="RefSeq" id="WP_264891831.1">
    <property type="nucleotide sequence ID" value="NZ_CP110257.1"/>
</dbReference>
<evidence type="ECO:0000313" key="7">
    <source>
        <dbReference type="EMBL" id="UZD54262.1"/>
    </source>
</evidence>
<evidence type="ECO:0000256" key="1">
    <source>
        <dbReference type="ARBA" id="ARBA00004127"/>
    </source>
</evidence>
<evidence type="ECO:0000256" key="2">
    <source>
        <dbReference type="ARBA" id="ARBA00022692"/>
    </source>
</evidence>
<dbReference type="Proteomes" id="UP001163266">
    <property type="component" value="Chromosome"/>
</dbReference>
<dbReference type="Pfam" id="PF06803">
    <property type="entry name" value="DUF1232"/>
    <property type="match status" value="1"/>
</dbReference>
<keyword evidence="8" id="KW-1185">Reference proteome</keyword>
<evidence type="ECO:0000313" key="8">
    <source>
        <dbReference type="Proteomes" id="UP001163266"/>
    </source>
</evidence>
<name>A0ABY6MQL0_9BURK</name>
<evidence type="ECO:0000259" key="6">
    <source>
        <dbReference type="Pfam" id="PF06803"/>
    </source>
</evidence>
<proteinExistence type="predicted"/>
<evidence type="ECO:0000256" key="5">
    <source>
        <dbReference type="SAM" id="Phobius"/>
    </source>
</evidence>
<dbReference type="InterPro" id="IPR010652">
    <property type="entry name" value="DUF1232"/>
</dbReference>
<comment type="subcellular location">
    <subcellularLocation>
        <location evidence="1">Endomembrane system</location>
        <topology evidence="1">Multi-pass membrane protein</topology>
    </subcellularLocation>
</comment>